<dbReference type="PANTHER" id="PTHR31321:SF57">
    <property type="entry name" value="PECTINESTERASE 53-RELATED"/>
    <property type="match status" value="1"/>
</dbReference>
<name>A0A939B3I4_9BACT</name>
<dbReference type="SUPFAM" id="SSF49785">
    <property type="entry name" value="Galactose-binding domain-like"/>
    <property type="match status" value="1"/>
</dbReference>
<comment type="similarity">
    <text evidence="1">Belongs to the pectinesterase family.</text>
</comment>
<dbReference type="GO" id="GO:0042545">
    <property type="term" value="P:cell wall modification"/>
    <property type="evidence" value="ECO:0007669"/>
    <property type="project" value="InterPro"/>
</dbReference>
<dbReference type="InterPro" id="IPR000070">
    <property type="entry name" value="Pectinesterase_cat"/>
</dbReference>
<dbReference type="GO" id="GO:0030599">
    <property type="term" value="F:pectinesterase activity"/>
    <property type="evidence" value="ECO:0007669"/>
    <property type="project" value="InterPro"/>
</dbReference>
<feature type="domain" description="Pectinesterase catalytic" evidence="5">
    <location>
        <begin position="744"/>
        <end position="1027"/>
    </location>
</feature>
<dbReference type="Gene3D" id="2.160.20.10">
    <property type="entry name" value="Single-stranded right-handed beta-helix, Pectin lyase-like"/>
    <property type="match status" value="1"/>
</dbReference>
<accession>A0A939B3I4</accession>
<keyword evidence="3" id="KW-0063">Aspartyl esterase</keyword>
<keyword evidence="2" id="KW-0378">Hydrolase</keyword>
<gene>
    <name evidence="6" type="ORF">H6B30_01685</name>
</gene>
<dbReference type="InterPro" id="IPR011050">
    <property type="entry name" value="Pectin_lyase_fold/virulence"/>
</dbReference>
<evidence type="ECO:0000256" key="4">
    <source>
        <dbReference type="SAM" id="SignalP"/>
    </source>
</evidence>
<evidence type="ECO:0000256" key="1">
    <source>
        <dbReference type="ARBA" id="ARBA00008891"/>
    </source>
</evidence>
<evidence type="ECO:0000256" key="2">
    <source>
        <dbReference type="ARBA" id="ARBA00022801"/>
    </source>
</evidence>
<comment type="caution">
    <text evidence="6">The sequence shown here is derived from an EMBL/GenBank/DDBJ whole genome shotgun (WGS) entry which is preliminary data.</text>
</comment>
<dbReference type="Pfam" id="PF01095">
    <property type="entry name" value="Pectinesterase"/>
    <property type="match status" value="1"/>
</dbReference>
<protein>
    <recommendedName>
        <fullName evidence="5">Pectinesterase catalytic domain-containing protein</fullName>
    </recommendedName>
</protein>
<dbReference type="InterPro" id="IPR008979">
    <property type="entry name" value="Galactose-bd-like_sf"/>
</dbReference>
<evidence type="ECO:0000259" key="5">
    <source>
        <dbReference type="Pfam" id="PF01095"/>
    </source>
</evidence>
<dbReference type="PANTHER" id="PTHR31321">
    <property type="entry name" value="ACYL-COA THIOESTER HYDROLASE YBHC-RELATED"/>
    <property type="match status" value="1"/>
</dbReference>
<sequence length="1290" mass="135398">MSRKLLTFVVLLLVGLAGRSVEAEAAAPVDVPMADGSYVDWNDATELTNCTVENDGANVGSTGSGTVVKFDVRNTVEQDYILSFATGAKDEATLRLTLAGDGGTVLDTDVTVTDTESWDLTDEHRYLLSSLPAGSYTLTFAVTEATGNYAGNWGRLSFAAASGYDRVPGAITLAGGTYTGGMRVESAGNVGYIRNGAAASYGFICTQAGAYSLTMDMARYDGGTMLVTVADASTGATEASTSFAIDESVSASYAEQSIVLPGYISEGLKTLTLAFSSESDGYICNYQNVGFNHLASLMASVTGVTIAGQTVVGGDSTDWLCNLPTDYAGEEVTFGVESQNCTLSVTAADEAGNPVAVTALADGNYSVPVPQANTAVVVAMRVEPVEGAAALQEEYTLRLFRLGDMLMTAITVDGEELPAETLDALNADAHEAVFGGNVYTALPRVEARFIDGTVAEGIGVLMGTSATYTVTVADGDATREYVLTVEGVHIYNMSENDETVQLKYTSEGKSGDGTWTNGLYTLTTESLDGWNNSSFKFNSEVNTWSVPADVVVKQVVFKDFNANYNAGELASLTAGDAVVYIPTKHDYDEPDATMYDLVVNLEGHKAGAPITFTLQGGGQPVAWFELTVEKQAVTTPPVPTATSVTPTDNKNHCVVTVAFDREMQATEATIGGQTVTAEGGSSTLYFPVWDLQYDTDYTFTIAAGAARDTYGNANDEPVVIPVSVGSKAVAAKAAYDYVVSTAAEFSEAVAAVNAANTSADAPRKTIFIKNGDYDFGSAEQRLTAYNVSLVGESRDGVVLHGLRDGISNPVLNLRDRTGFYLQDLTVRNDYDYGASELKGVAVAVYGGNKTAMRNVRMLSNQDTQVTGERAYFEDCEIHGTVDFICGGGSNYYYNTDLVLENRGGNCIAAPSTGAGLDFGYVFDSCTISCVEGSEAVVDGTYSLGRPWQNEPRIAYINTTMEVLPQAAGWASMAELPTHFFEYGSIDGDGEPVDLSGRTNSPSSTNAYNPVLTAEEAAAYTLRNVLGGTDSWLPTEETAVSQAPVVAIEGSTLRWAALDDARCYVVFRDGQYLDNTTATSYELPGEGTYTVRSANANGGLGGESAPVRYATEVAVGASGWAAACLSYDAEVPEGAKAYVISSVRADEAVLTEVAGIPAGEGFIIHAAEGSYTFGRSAAAPEPASNLLVGTLSPVDVAPASVYVLGHDEASGAPSMRLNTATAIEAGSAYMPMPDGEAKDAYRLVLDGASAITSVEGGDAHSGPAYNLGGQRVGNMQKGGIYIVGGKKVMKR</sequence>
<dbReference type="EMBL" id="JACJJL010000002">
    <property type="protein sequence ID" value="MBM6660475.1"/>
    <property type="molecule type" value="Genomic_DNA"/>
</dbReference>
<dbReference type="SUPFAM" id="SSF51126">
    <property type="entry name" value="Pectin lyase-like"/>
    <property type="match status" value="1"/>
</dbReference>
<evidence type="ECO:0000256" key="3">
    <source>
        <dbReference type="ARBA" id="ARBA00023085"/>
    </source>
</evidence>
<evidence type="ECO:0000313" key="7">
    <source>
        <dbReference type="Proteomes" id="UP000764045"/>
    </source>
</evidence>
<keyword evidence="4" id="KW-0732">Signal</keyword>
<dbReference type="RefSeq" id="WP_205107274.1">
    <property type="nucleotide sequence ID" value="NZ_JACJJL010000002.1"/>
</dbReference>
<feature type="signal peptide" evidence="4">
    <location>
        <begin position="1"/>
        <end position="25"/>
    </location>
</feature>
<organism evidence="6 7">
    <name type="scientific">Marseilla massiliensis</name>
    <dbReference type="NCBI Taxonomy" id="1841864"/>
    <lineage>
        <taxon>Bacteria</taxon>
        <taxon>Pseudomonadati</taxon>
        <taxon>Bacteroidota</taxon>
        <taxon>Bacteroidia</taxon>
        <taxon>Bacteroidales</taxon>
        <taxon>Prevotellaceae</taxon>
        <taxon>Marseilla</taxon>
    </lineage>
</organism>
<keyword evidence="7" id="KW-1185">Reference proteome</keyword>
<dbReference type="GO" id="GO:0009279">
    <property type="term" value="C:cell outer membrane"/>
    <property type="evidence" value="ECO:0007669"/>
    <property type="project" value="TreeGrafter"/>
</dbReference>
<dbReference type="Proteomes" id="UP000764045">
    <property type="component" value="Unassembled WGS sequence"/>
</dbReference>
<dbReference type="InterPro" id="IPR012334">
    <property type="entry name" value="Pectin_lyas_fold"/>
</dbReference>
<reference evidence="6 7" key="1">
    <citation type="journal article" date="2021" name="Sci. Rep.">
        <title>The distribution of antibiotic resistance genes in chicken gut microbiota commensals.</title>
        <authorList>
            <person name="Juricova H."/>
            <person name="Matiasovicova J."/>
            <person name="Kubasova T."/>
            <person name="Cejkova D."/>
            <person name="Rychlik I."/>
        </authorList>
    </citation>
    <scope>NUCLEOTIDE SEQUENCE [LARGE SCALE GENOMIC DNA]</scope>
    <source>
        <strain evidence="6 7">An819</strain>
    </source>
</reference>
<feature type="chain" id="PRO_5036736745" description="Pectinesterase catalytic domain-containing protein" evidence="4">
    <location>
        <begin position="26"/>
        <end position="1290"/>
    </location>
</feature>
<dbReference type="Gene3D" id="2.60.120.260">
    <property type="entry name" value="Galactose-binding domain-like"/>
    <property type="match status" value="2"/>
</dbReference>
<proteinExistence type="inferred from homology"/>
<evidence type="ECO:0000313" key="6">
    <source>
        <dbReference type="EMBL" id="MBM6660475.1"/>
    </source>
</evidence>